<sequence>MTVMEEGLEVAPFLLFSKAIAAADGKELMRKLPKFIYDEEKALEDGASDIYSDAQVGMQTPSGIHDYRRCRDDGAEKKGEGSDKTSTLLPLDSSLEKTHNNMKKGRRKFLEKNKTRRYKGSKNIKVVGQLLSRGKNGEMERNLLFLGKDREGLPHGLTLSAHLGRPKTLKCSSNGGH</sequence>
<reference evidence="2 3" key="1">
    <citation type="submission" date="2024-03" db="EMBL/GenBank/DDBJ databases">
        <authorList>
            <person name="Martinez-Hernandez J."/>
        </authorList>
    </citation>
    <scope>NUCLEOTIDE SEQUENCE [LARGE SCALE GENOMIC DNA]</scope>
</reference>
<keyword evidence="3" id="KW-1185">Reference proteome</keyword>
<feature type="compositionally biased region" description="Basic and acidic residues" evidence="1">
    <location>
        <begin position="65"/>
        <end position="83"/>
    </location>
</feature>
<dbReference type="Proteomes" id="UP001497480">
    <property type="component" value="Unassembled WGS sequence"/>
</dbReference>
<evidence type="ECO:0000313" key="2">
    <source>
        <dbReference type="EMBL" id="CAL0312788.1"/>
    </source>
</evidence>
<comment type="caution">
    <text evidence="2">The sequence shown here is derived from an EMBL/GenBank/DDBJ whole genome shotgun (WGS) entry which is preliminary data.</text>
</comment>
<proteinExistence type="predicted"/>
<evidence type="ECO:0000313" key="3">
    <source>
        <dbReference type="Proteomes" id="UP001497480"/>
    </source>
</evidence>
<feature type="region of interest" description="Disordered" evidence="1">
    <location>
        <begin position="62"/>
        <end position="89"/>
    </location>
</feature>
<dbReference type="AlphaFoldDB" id="A0AAV1WV64"/>
<protein>
    <submittedName>
        <fullName evidence="2">Uncharacterized protein</fullName>
    </submittedName>
</protein>
<organism evidence="2 3">
    <name type="scientific">Lupinus luteus</name>
    <name type="common">European yellow lupine</name>
    <dbReference type="NCBI Taxonomy" id="3873"/>
    <lineage>
        <taxon>Eukaryota</taxon>
        <taxon>Viridiplantae</taxon>
        <taxon>Streptophyta</taxon>
        <taxon>Embryophyta</taxon>
        <taxon>Tracheophyta</taxon>
        <taxon>Spermatophyta</taxon>
        <taxon>Magnoliopsida</taxon>
        <taxon>eudicotyledons</taxon>
        <taxon>Gunneridae</taxon>
        <taxon>Pentapetalae</taxon>
        <taxon>rosids</taxon>
        <taxon>fabids</taxon>
        <taxon>Fabales</taxon>
        <taxon>Fabaceae</taxon>
        <taxon>Papilionoideae</taxon>
        <taxon>50 kb inversion clade</taxon>
        <taxon>genistoids sensu lato</taxon>
        <taxon>core genistoids</taxon>
        <taxon>Genisteae</taxon>
        <taxon>Lupinus</taxon>
    </lineage>
</organism>
<gene>
    <name evidence="2" type="ORF">LLUT_LOCUS13848</name>
</gene>
<evidence type="ECO:0000256" key="1">
    <source>
        <dbReference type="SAM" id="MobiDB-lite"/>
    </source>
</evidence>
<dbReference type="EMBL" id="CAXHTB010000009">
    <property type="protein sequence ID" value="CAL0312788.1"/>
    <property type="molecule type" value="Genomic_DNA"/>
</dbReference>
<name>A0AAV1WV64_LUPLU</name>
<accession>A0AAV1WV64</accession>